<accession>A0A8S1WA21</accession>
<dbReference type="InterPro" id="IPR011936">
    <property type="entry name" value="Myxo_disulph_rpt"/>
</dbReference>
<keyword evidence="2" id="KW-0677">Repeat</keyword>
<dbReference type="Pfam" id="PF13948">
    <property type="entry name" value="DUF4215"/>
    <property type="match status" value="1"/>
</dbReference>
<proteinExistence type="predicted"/>
<gene>
    <name evidence="4" type="ORF">PPENT_87.1.T0790068</name>
</gene>
<evidence type="ECO:0000256" key="3">
    <source>
        <dbReference type="ARBA" id="ARBA00023157"/>
    </source>
</evidence>
<name>A0A8S1WA21_9CILI</name>
<dbReference type="PANTHER" id="PTHR38934:SF6">
    <property type="entry name" value="CHROMOSOME UNDETERMINED SCAFFOLD_176, WHOLE GENOME SHOTGUN SEQUENCE"/>
    <property type="match status" value="1"/>
</dbReference>
<evidence type="ECO:0000313" key="4">
    <source>
        <dbReference type="EMBL" id="CAD8182676.1"/>
    </source>
</evidence>
<comment type="caution">
    <text evidence="4">The sequence shown here is derived from an EMBL/GenBank/DDBJ whole genome shotgun (WGS) entry which is preliminary data.</text>
</comment>
<protein>
    <submittedName>
        <fullName evidence="4">Uncharacterized protein</fullName>
    </submittedName>
</protein>
<keyword evidence="3" id="KW-1015">Disulfide bond</keyword>
<keyword evidence="5" id="KW-1185">Reference proteome</keyword>
<keyword evidence="1" id="KW-0732">Signal</keyword>
<organism evidence="4 5">
    <name type="scientific">Paramecium pentaurelia</name>
    <dbReference type="NCBI Taxonomy" id="43138"/>
    <lineage>
        <taxon>Eukaryota</taxon>
        <taxon>Sar</taxon>
        <taxon>Alveolata</taxon>
        <taxon>Ciliophora</taxon>
        <taxon>Intramacronucleata</taxon>
        <taxon>Oligohymenophorea</taxon>
        <taxon>Peniculida</taxon>
        <taxon>Parameciidae</taxon>
        <taxon>Paramecium</taxon>
    </lineage>
</organism>
<sequence>MDENNKCKPICGDGIIEQGLEDCEDFNDIQYDGCYQCMFQCEINCSKCLKGICQQCVDGYELLVEGCQKIFIKQNDDLEEQDIKIQCGDGNQSKTEQCDDGNKEDGCSSKSEIEGNWDCNLEQPNIGYLITKFSLIYLNQTYDHQYVQLQFTNQMKQIQKFNFTQSILTEIYNLSQDQYQVIINPVVNVYETQFTMAIFEFDILNLESISFSPNLSVSFNSSLIDNNYMAADLSKQKILLQQPKYQVKTQLMLQINFKTLEVHQ</sequence>
<dbReference type="NCBIfam" id="TIGR02232">
    <property type="entry name" value="myxo_disulf_rpt"/>
    <property type="match status" value="2"/>
</dbReference>
<dbReference type="EMBL" id="CAJJDO010000079">
    <property type="protein sequence ID" value="CAD8182676.1"/>
    <property type="molecule type" value="Genomic_DNA"/>
</dbReference>
<reference evidence="4" key="1">
    <citation type="submission" date="2021-01" db="EMBL/GenBank/DDBJ databases">
        <authorList>
            <consortium name="Genoscope - CEA"/>
            <person name="William W."/>
        </authorList>
    </citation>
    <scope>NUCLEOTIDE SEQUENCE</scope>
</reference>
<evidence type="ECO:0000256" key="1">
    <source>
        <dbReference type="ARBA" id="ARBA00022729"/>
    </source>
</evidence>
<evidence type="ECO:0000256" key="2">
    <source>
        <dbReference type="ARBA" id="ARBA00022737"/>
    </source>
</evidence>
<dbReference type="Proteomes" id="UP000689195">
    <property type="component" value="Unassembled WGS sequence"/>
</dbReference>
<dbReference type="AlphaFoldDB" id="A0A8S1WA21"/>
<evidence type="ECO:0000313" key="5">
    <source>
        <dbReference type="Proteomes" id="UP000689195"/>
    </source>
</evidence>
<dbReference type="PANTHER" id="PTHR38934">
    <property type="entry name" value="HYPHALLY REGULATED CELL WALL PROTEIN 1"/>
    <property type="match status" value="1"/>
</dbReference>